<dbReference type="NCBIfam" id="NF009007">
    <property type="entry name" value="PRK12352.1"/>
    <property type="match status" value="1"/>
</dbReference>
<feature type="domain" description="Aspartate/glutamate/uridylate kinase" evidence="6">
    <location>
        <begin position="2"/>
        <end position="288"/>
    </location>
</feature>
<keyword evidence="4 5" id="KW-0418">Kinase</keyword>
<gene>
    <name evidence="7" type="ORF">EYO15_03295</name>
</gene>
<dbReference type="PANTHER" id="PTHR30409">
    <property type="entry name" value="CARBAMATE KINASE"/>
    <property type="match status" value="1"/>
</dbReference>
<protein>
    <recommendedName>
        <fullName evidence="2 5">Carbamate kinase</fullName>
    </recommendedName>
</protein>
<evidence type="ECO:0000256" key="3">
    <source>
        <dbReference type="ARBA" id="ARBA00022679"/>
    </source>
</evidence>
<dbReference type="CDD" id="cd04235">
    <property type="entry name" value="AAK_CK"/>
    <property type="match status" value="1"/>
</dbReference>
<dbReference type="GO" id="GO:0019546">
    <property type="term" value="P:L-arginine deiminase pathway"/>
    <property type="evidence" value="ECO:0007669"/>
    <property type="project" value="TreeGrafter"/>
</dbReference>
<evidence type="ECO:0000313" key="8">
    <source>
        <dbReference type="Proteomes" id="UP000589132"/>
    </source>
</evidence>
<dbReference type="InterPro" id="IPR036393">
    <property type="entry name" value="AceGlu_kinase-like_sf"/>
</dbReference>
<dbReference type="GO" id="GO:0008804">
    <property type="term" value="F:carbamate kinase activity"/>
    <property type="evidence" value="ECO:0007669"/>
    <property type="project" value="InterPro"/>
</dbReference>
<keyword evidence="3 5" id="KW-0808">Transferase</keyword>
<organism evidence="7 8">
    <name type="scientific">Marine Group III euryarchaeote</name>
    <dbReference type="NCBI Taxonomy" id="2173149"/>
    <lineage>
        <taxon>Archaea</taxon>
        <taxon>Methanobacteriati</taxon>
        <taxon>Thermoplasmatota</taxon>
        <taxon>Thermoplasmata</taxon>
        <taxon>Candidatus Thermoprofundales</taxon>
    </lineage>
</organism>
<dbReference type="Proteomes" id="UP000589132">
    <property type="component" value="Unassembled WGS sequence"/>
</dbReference>
<dbReference type="PIRSF" id="PIRSF000723">
    <property type="entry name" value="Carbamate_kin"/>
    <property type="match status" value="1"/>
</dbReference>
<dbReference type="PRINTS" id="PR01469">
    <property type="entry name" value="CARBMTKINASE"/>
</dbReference>
<dbReference type="InterPro" id="IPR003964">
    <property type="entry name" value="Carb_kinase"/>
</dbReference>
<comment type="similarity">
    <text evidence="1 5">Belongs to the carbamate kinase family.</text>
</comment>
<dbReference type="AlphaFoldDB" id="A0A7J4D0W1"/>
<dbReference type="EMBL" id="DTTC01000217">
    <property type="protein sequence ID" value="HIA98188.1"/>
    <property type="molecule type" value="Genomic_DNA"/>
</dbReference>
<dbReference type="Gene3D" id="3.40.1160.10">
    <property type="entry name" value="Acetylglutamate kinase-like"/>
    <property type="match status" value="1"/>
</dbReference>
<dbReference type="PANTHER" id="PTHR30409:SF1">
    <property type="entry name" value="CARBAMATE KINASE-RELATED"/>
    <property type="match status" value="1"/>
</dbReference>
<comment type="caution">
    <text evidence="7">The sequence shown here is derived from an EMBL/GenBank/DDBJ whole genome shotgun (WGS) entry which is preliminary data.</text>
</comment>
<dbReference type="InterPro" id="IPR001048">
    <property type="entry name" value="Asp/Glu/Uridylate_kinase"/>
</dbReference>
<evidence type="ECO:0000256" key="4">
    <source>
        <dbReference type="ARBA" id="ARBA00022777"/>
    </source>
</evidence>
<evidence type="ECO:0000256" key="1">
    <source>
        <dbReference type="ARBA" id="ARBA00011066"/>
    </source>
</evidence>
<reference evidence="8" key="1">
    <citation type="journal article" date="2019" name="bioRxiv">
        <title>Genome diversification in globally distributed novel marine Proteobacteria is linked to environmental adaptation.</title>
        <authorList>
            <person name="Zhou Z."/>
            <person name="Tran P.Q."/>
            <person name="Kieft K."/>
            <person name="Anantharaman K."/>
        </authorList>
    </citation>
    <scope>NUCLEOTIDE SEQUENCE [LARGE SCALE GENOMIC DNA]</scope>
</reference>
<dbReference type="Pfam" id="PF00696">
    <property type="entry name" value="AA_kinase"/>
    <property type="match status" value="1"/>
</dbReference>
<evidence type="ECO:0000313" key="7">
    <source>
        <dbReference type="EMBL" id="HIA98188.1"/>
    </source>
</evidence>
<dbReference type="SUPFAM" id="SSF53633">
    <property type="entry name" value="Carbamate kinase-like"/>
    <property type="match status" value="1"/>
</dbReference>
<evidence type="ECO:0000259" key="6">
    <source>
        <dbReference type="Pfam" id="PF00696"/>
    </source>
</evidence>
<accession>A0A7J4D0W1</accession>
<dbReference type="GO" id="GO:0005829">
    <property type="term" value="C:cytosol"/>
    <property type="evidence" value="ECO:0007669"/>
    <property type="project" value="TreeGrafter"/>
</dbReference>
<name>A0A7J4D0W1_9ARCH</name>
<sequence length="306" mass="33181">MMRVVLAIGGNALLQSGDDGTVESQSARALESLSHILPLLISREKLLLTHGNGPQVGNALLRAEAGIPQTPPRPLDYLVSDTQGGIGYLLERTLRNLIRKNESEREVMTMLAQVKVESDDPSFDNPSKPVGPWFSLDEKQELEDKGWILTQTEKGVRRLVPSPKPTEVIELETIRSLFENRMLCVTAGGGGTPVIQNSEGWQGVEGVIDKDLVSGILANKLNATHLVIATDVENVWVGPERKPLGHIDTTTLRQYHDNGEFPSGSMGPKVSAALGFVRSENQTAIITSLSKVMEALEGNAGTIVTY</sequence>
<evidence type="ECO:0000256" key="5">
    <source>
        <dbReference type="PIRNR" id="PIRNR000723"/>
    </source>
</evidence>
<proteinExistence type="inferred from homology"/>
<evidence type="ECO:0000256" key="2">
    <source>
        <dbReference type="ARBA" id="ARBA00020752"/>
    </source>
</evidence>